<keyword evidence="3" id="KW-1185">Reference proteome</keyword>
<gene>
    <name evidence="2" type="ORF">LX81_03193</name>
</gene>
<feature type="transmembrane region" description="Helical" evidence="1">
    <location>
        <begin position="66"/>
        <end position="87"/>
    </location>
</feature>
<dbReference type="OrthoDB" id="7869508at2"/>
<feature type="transmembrane region" description="Helical" evidence="1">
    <location>
        <begin position="35"/>
        <end position="54"/>
    </location>
</feature>
<dbReference type="Proteomes" id="UP000248916">
    <property type="component" value="Unassembled WGS sequence"/>
</dbReference>
<protein>
    <recommendedName>
        <fullName evidence="4">TrgA family protein</fullName>
    </recommendedName>
</protein>
<organism evidence="2 3">
    <name type="scientific">Palleronia aestuarii</name>
    <dbReference type="NCBI Taxonomy" id="568105"/>
    <lineage>
        <taxon>Bacteria</taxon>
        <taxon>Pseudomonadati</taxon>
        <taxon>Pseudomonadota</taxon>
        <taxon>Alphaproteobacteria</taxon>
        <taxon>Rhodobacterales</taxon>
        <taxon>Roseobacteraceae</taxon>
        <taxon>Palleronia</taxon>
    </lineage>
</organism>
<keyword evidence="1" id="KW-0472">Membrane</keyword>
<comment type="caution">
    <text evidence="2">The sequence shown here is derived from an EMBL/GenBank/DDBJ whole genome shotgun (WGS) entry which is preliminary data.</text>
</comment>
<dbReference type="NCBIfam" id="NF033773">
    <property type="entry name" value="tellur_TrgA"/>
    <property type="match status" value="1"/>
</dbReference>
<reference evidence="2 3" key="1">
    <citation type="submission" date="2018-06" db="EMBL/GenBank/DDBJ databases">
        <title>Genomic Encyclopedia of Archaeal and Bacterial Type Strains, Phase II (KMG-II): from individual species to whole genera.</title>
        <authorList>
            <person name="Goeker M."/>
        </authorList>
    </citation>
    <scope>NUCLEOTIDE SEQUENCE [LARGE SCALE GENOMIC DNA]</scope>
    <source>
        <strain evidence="2 3">DSM 22009</strain>
    </source>
</reference>
<accession>A0A2W7N1S0</accession>
<name>A0A2W7N1S0_9RHOB</name>
<evidence type="ECO:0000313" key="3">
    <source>
        <dbReference type="Proteomes" id="UP000248916"/>
    </source>
</evidence>
<feature type="transmembrane region" description="Helical" evidence="1">
    <location>
        <begin position="124"/>
        <end position="143"/>
    </location>
</feature>
<dbReference type="EMBL" id="QKZL01000017">
    <property type="protein sequence ID" value="PZX13643.1"/>
    <property type="molecule type" value="Genomic_DNA"/>
</dbReference>
<sequence length="147" mass="15584">MYPTAGKLVAAVLFAALAWIVCDLARDEFPQRVTFGWVSEAGALLGLVLGWRILGRQAGRGAAATAGAALTTAILFAVFGLALWAFVDTLMRISPSRLDGPFEALEEAVYLAIERARRLIATDAAAVLFAGSLVAGAITEFVARRYP</sequence>
<keyword evidence="1" id="KW-0812">Transmembrane</keyword>
<evidence type="ECO:0000256" key="1">
    <source>
        <dbReference type="SAM" id="Phobius"/>
    </source>
</evidence>
<dbReference type="RefSeq" id="WP_111538270.1">
    <property type="nucleotide sequence ID" value="NZ_QKZL01000017.1"/>
</dbReference>
<evidence type="ECO:0000313" key="2">
    <source>
        <dbReference type="EMBL" id="PZX13643.1"/>
    </source>
</evidence>
<dbReference type="AlphaFoldDB" id="A0A2W7N1S0"/>
<evidence type="ECO:0008006" key="4">
    <source>
        <dbReference type="Google" id="ProtNLM"/>
    </source>
</evidence>
<keyword evidence="1" id="KW-1133">Transmembrane helix</keyword>
<proteinExistence type="predicted"/>
<dbReference type="InterPro" id="IPR047784">
    <property type="entry name" value="TrgA"/>
</dbReference>